<dbReference type="SUPFAM" id="SSF53756">
    <property type="entry name" value="UDP-Glycosyltransferase/glycogen phosphorylase"/>
    <property type="match status" value="1"/>
</dbReference>
<dbReference type="Pfam" id="PF13439">
    <property type="entry name" value="Glyco_transf_4"/>
    <property type="match status" value="1"/>
</dbReference>
<protein>
    <submittedName>
        <fullName evidence="5">Glycosyl transferase family 1</fullName>
    </submittedName>
</protein>
<proteinExistence type="predicted"/>
<dbReference type="Proteomes" id="UP000466514">
    <property type="component" value="Chromosome"/>
</dbReference>
<sequence>MMSASHALPMSRPVRFGVLSTYAPTLCGVARFSAGLSDGLRALGNDVDLVRIADGPETESSDDELVNGSATSVAACAARLNRSDVAVIQHQYGIYGGTHGDEVLSLIEALQVPSVAVAHEIPQLPRPHERWVLERIVAMTDRVIVMSAAARDRLCRDYGVEPRKVALIPHGGTVFSGPRLKRPSRPTILTWGMLAPGKGIERVIDVMSSLQSVAGRPRYVVVGQTDPREAALHGDAYREACIERARLNGVADSVSFDPRSYNRASLTALIQSSSVVVLPYDSTDQVSSAILVEAIANGRPVVATPFPHAVELLSGGAGILVDHDDSDALASALRQILTQPRLAGAMAAEARQLAPDFAWSAVAGAYTTLGQRLVAERAVAEIGSPSPQIERTRPWR</sequence>
<keyword evidence="6" id="KW-1185">Reference proteome</keyword>
<dbReference type="EMBL" id="AP022574">
    <property type="protein sequence ID" value="BBX66637.1"/>
    <property type="molecule type" value="Genomic_DNA"/>
</dbReference>
<dbReference type="Gene3D" id="3.40.50.2000">
    <property type="entry name" value="Glycogen Phosphorylase B"/>
    <property type="match status" value="2"/>
</dbReference>
<dbReference type="KEGG" id="mpsc:MPSYJ_00980"/>
<dbReference type="Pfam" id="PF00534">
    <property type="entry name" value="Glycos_transf_1"/>
    <property type="match status" value="1"/>
</dbReference>
<dbReference type="PANTHER" id="PTHR12526">
    <property type="entry name" value="GLYCOSYLTRANSFERASE"/>
    <property type="match status" value="1"/>
</dbReference>
<organism evidence="5 6">
    <name type="scientific">Mycolicibacterium psychrotolerans</name>
    <dbReference type="NCBI Taxonomy" id="216929"/>
    <lineage>
        <taxon>Bacteria</taxon>
        <taxon>Bacillati</taxon>
        <taxon>Actinomycetota</taxon>
        <taxon>Actinomycetes</taxon>
        <taxon>Mycobacteriales</taxon>
        <taxon>Mycobacteriaceae</taxon>
        <taxon>Mycolicibacterium</taxon>
    </lineage>
</organism>
<feature type="domain" description="Glycosyltransferase subfamily 4-like N-terminal" evidence="4">
    <location>
        <begin position="28"/>
        <end position="171"/>
    </location>
</feature>
<name>A0A7I7M424_9MYCO</name>
<evidence type="ECO:0000259" key="4">
    <source>
        <dbReference type="Pfam" id="PF13439"/>
    </source>
</evidence>
<dbReference type="GO" id="GO:0016757">
    <property type="term" value="F:glycosyltransferase activity"/>
    <property type="evidence" value="ECO:0007669"/>
    <property type="project" value="UniProtKB-KW"/>
</dbReference>
<dbReference type="PANTHER" id="PTHR12526:SF572">
    <property type="entry name" value="BLL5144 PROTEIN"/>
    <property type="match status" value="1"/>
</dbReference>
<evidence type="ECO:0000313" key="6">
    <source>
        <dbReference type="Proteomes" id="UP000466514"/>
    </source>
</evidence>
<keyword evidence="1" id="KW-0328">Glycosyltransferase</keyword>
<accession>A0A7I7M424</accession>
<dbReference type="AlphaFoldDB" id="A0A7I7M424"/>
<dbReference type="InterPro" id="IPR001296">
    <property type="entry name" value="Glyco_trans_1"/>
</dbReference>
<feature type="domain" description="Glycosyl transferase family 1" evidence="3">
    <location>
        <begin position="181"/>
        <end position="352"/>
    </location>
</feature>
<reference evidence="5 6" key="1">
    <citation type="journal article" date="2019" name="Emerg. Microbes Infect.">
        <title>Comprehensive subspecies identification of 175 nontuberculous mycobacteria species based on 7547 genomic profiles.</title>
        <authorList>
            <person name="Matsumoto Y."/>
            <person name="Kinjo T."/>
            <person name="Motooka D."/>
            <person name="Nabeya D."/>
            <person name="Jung N."/>
            <person name="Uechi K."/>
            <person name="Horii T."/>
            <person name="Iida T."/>
            <person name="Fujita J."/>
            <person name="Nakamura S."/>
        </authorList>
    </citation>
    <scope>NUCLEOTIDE SEQUENCE [LARGE SCALE GENOMIC DNA]</scope>
    <source>
        <strain evidence="5 6">JCM 13323</strain>
    </source>
</reference>
<evidence type="ECO:0000256" key="2">
    <source>
        <dbReference type="ARBA" id="ARBA00022679"/>
    </source>
</evidence>
<evidence type="ECO:0000259" key="3">
    <source>
        <dbReference type="Pfam" id="PF00534"/>
    </source>
</evidence>
<gene>
    <name evidence="5" type="ORF">MPSYJ_00980</name>
</gene>
<evidence type="ECO:0000313" key="5">
    <source>
        <dbReference type="EMBL" id="BBX66637.1"/>
    </source>
</evidence>
<keyword evidence="2 5" id="KW-0808">Transferase</keyword>
<evidence type="ECO:0000256" key="1">
    <source>
        <dbReference type="ARBA" id="ARBA00022676"/>
    </source>
</evidence>
<dbReference type="InterPro" id="IPR028098">
    <property type="entry name" value="Glyco_trans_4-like_N"/>
</dbReference>